<reference evidence="4 5" key="1">
    <citation type="submission" date="2020-01" db="EMBL/GenBank/DDBJ databases">
        <authorList>
            <person name="Gulvik C.A."/>
            <person name="Batra D.G."/>
        </authorList>
    </citation>
    <scope>NUCLEOTIDE SEQUENCE [LARGE SCALE GENOMIC DNA]</scope>
    <source>
        <strain evidence="4 5">W9323</strain>
    </source>
</reference>
<dbReference type="AlphaFoldDB" id="A0A7D3Y461"/>
<accession>A0A7D3Y461</accession>
<dbReference type="InterPro" id="IPR013653">
    <property type="entry name" value="GCN5-like_dom"/>
</dbReference>
<dbReference type="PANTHER" id="PTHR43072">
    <property type="entry name" value="N-ACETYLTRANSFERASE"/>
    <property type="match status" value="1"/>
</dbReference>
<evidence type="ECO:0000313" key="5">
    <source>
        <dbReference type="Proteomes" id="UP000503088"/>
    </source>
</evidence>
<keyword evidence="1 4" id="KW-0808">Transferase</keyword>
<dbReference type="Gene3D" id="3.40.630.30">
    <property type="match status" value="1"/>
</dbReference>
<keyword evidence="5" id="KW-1185">Reference proteome</keyword>
<feature type="domain" description="N-acetyltransferase" evidence="3">
    <location>
        <begin position="1"/>
        <end position="164"/>
    </location>
</feature>
<protein>
    <submittedName>
        <fullName evidence="4">GNAT family N-acetyltransferase</fullName>
    </submittedName>
</protein>
<dbReference type="Pfam" id="PF08445">
    <property type="entry name" value="FR47"/>
    <property type="match status" value="1"/>
</dbReference>
<dbReference type="InterPro" id="IPR016181">
    <property type="entry name" value="Acyl_CoA_acyltransferase"/>
</dbReference>
<dbReference type="PANTHER" id="PTHR43072:SF23">
    <property type="entry name" value="UPF0039 PROTEIN C11D3.02C"/>
    <property type="match status" value="1"/>
</dbReference>
<dbReference type="PROSITE" id="PS51186">
    <property type="entry name" value="GNAT"/>
    <property type="match status" value="1"/>
</dbReference>
<dbReference type="RefSeq" id="WP_173221206.1">
    <property type="nucleotide sequence ID" value="NZ_CP048104.1"/>
</dbReference>
<evidence type="ECO:0000256" key="2">
    <source>
        <dbReference type="ARBA" id="ARBA00023315"/>
    </source>
</evidence>
<dbReference type="KEGG" id="kpul:GXN76_05405"/>
<proteinExistence type="predicted"/>
<keyword evidence="2" id="KW-0012">Acyltransferase</keyword>
<name>A0A7D3Y461_9BACL</name>
<dbReference type="Proteomes" id="UP000503088">
    <property type="component" value="Chromosome"/>
</dbReference>
<sequence>MIRKAGQEDALAIAQVHVNSWKSTYKGLISDAYLDSLSVESFERFWADQLETSSFSPYVAETGSGIVGFVQGGPLRAKDYRYQGEIYSLYLLKSHQRKGLGKQLVQAVMEDLLSDGISSFLVWVLADNPSCGFYEKLGGKKIGTKQVQIGGNTLQEVAYGWKGPDSFTP</sequence>
<evidence type="ECO:0000259" key="3">
    <source>
        <dbReference type="PROSITE" id="PS51186"/>
    </source>
</evidence>
<dbReference type="CDD" id="cd04301">
    <property type="entry name" value="NAT_SF"/>
    <property type="match status" value="1"/>
</dbReference>
<gene>
    <name evidence="4" type="ORF">GXN76_05405</name>
</gene>
<organism evidence="4 5">
    <name type="scientific">Kroppenstedtia pulmonis</name>
    <dbReference type="NCBI Taxonomy" id="1380685"/>
    <lineage>
        <taxon>Bacteria</taxon>
        <taxon>Bacillati</taxon>
        <taxon>Bacillota</taxon>
        <taxon>Bacilli</taxon>
        <taxon>Bacillales</taxon>
        <taxon>Thermoactinomycetaceae</taxon>
        <taxon>Kroppenstedtia</taxon>
    </lineage>
</organism>
<dbReference type="GO" id="GO:0016747">
    <property type="term" value="F:acyltransferase activity, transferring groups other than amino-acyl groups"/>
    <property type="evidence" value="ECO:0007669"/>
    <property type="project" value="InterPro"/>
</dbReference>
<dbReference type="SUPFAM" id="SSF55729">
    <property type="entry name" value="Acyl-CoA N-acyltransferases (Nat)"/>
    <property type="match status" value="1"/>
</dbReference>
<dbReference type="EMBL" id="CP048104">
    <property type="protein sequence ID" value="QKG83965.1"/>
    <property type="molecule type" value="Genomic_DNA"/>
</dbReference>
<evidence type="ECO:0000313" key="4">
    <source>
        <dbReference type="EMBL" id="QKG83965.1"/>
    </source>
</evidence>
<dbReference type="InterPro" id="IPR000182">
    <property type="entry name" value="GNAT_dom"/>
</dbReference>
<evidence type="ECO:0000256" key="1">
    <source>
        <dbReference type="ARBA" id="ARBA00022679"/>
    </source>
</evidence>